<comment type="catalytic activity">
    <reaction evidence="9">
        <text>N(6)-[(R)-dihydrolipoyl]-L-lysyl-[protein] + acetyl-CoA = N(6)-[(R)-S(8)-acetyldihydrolipoyl]-L-lysyl-[protein] + CoA</text>
        <dbReference type="Rhea" id="RHEA:17017"/>
        <dbReference type="Rhea" id="RHEA-COMP:10475"/>
        <dbReference type="Rhea" id="RHEA-COMP:10478"/>
        <dbReference type="ChEBI" id="CHEBI:57287"/>
        <dbReference type="ChEBI" id="CHEBI:57288"/>
        <dbReference type="ChEBI" id="CHEBI:83100"/>
        <dbReference type="ChEBI" id="CHEBI:83111"/>
        <dbReference type="EC" id="2.3.1.12"/>
    </reaction>
</comment>
<dbReference type="GO" id="GO:0031405">
    <property type="term" value="F:lipoic acid binding"/>
    <property type="evidence" value="ECO:0007669"/>
    <property type="project" value="TreeGrafter"/>
</dbReference>
<evidence type="ECO:0000256" key="3">
    <source>
        <dbReference type="ARBA" id="ARBA00011484"/>
    </source>
</evidence>
<comment type="function">
    <text evidence="8">The pyruvate dehydrogenase complex catalyzes the overall conversion of pyruvate to acetyl-CoA and CO(2). It contains multiple copies of three enzymatic components: pyruvate dehydrogenase (E1), dihydrolipoamide acetyltransferase (E2) and lipoamide dehydrogenase (E3).</text>
</comment>
<dbReference type="InterPro" id="IPR023213">
    <property type="entry name" value="CAT-like_dom_sf"/>
</dbReference>
<evidence type="ECO:0000313" key="15">
    <source>
        <dbReference type="Proteomes" id="UP000549882"/>
    </source>
</evidence>
<feature type="domain" description="Peripheral subunit-binding (PSBD)" evidence="13">
    <location>
        <begin position="132"/>
        <end position="169"/>
    </location>
</feature>
<keyword evidence="5" id="KW-0677">Repeat</keyword>
<dbReference type="Pfam" id="PF00364">
    <property type="entry name" value="Biotin_lipoyl"/>
    <property type="match status" value="1"/>
</dbReference>
<dbReference type="GO" id="GO:0004742">
    <property type="term" value="F:dihydrolipoyllysine-residue acetyltransferase activity"/>
    <property type="evidence" value="ECO:0007669"/>
    <property type="project" value="UniProtKB-EC"/>
</dbReference>
<dbReference type="InterPro" id="IPR004167">
    <property type="entry name" value="PSBD"/>
</dbReference>
<dbReference type="InterPro" id="IPR036625">
    <property type="entry name" value="E3-bd_dom_sf"/>
</dbReference>
<dbReference type="GO" id="GO:0006086">
    <property type="term" value="P:pyruvate decarboxylation to acetyl-CoA"/>
    <property type="evidence" value="ECO:0007669"/>
    <property type="project" value="TreeGrafter"/>
</dbReference>
<evidence type="ECO:0000256" key="11">
    <source>
        <dbReference type="SAM" id="MobiDB-lite"/>
    </source>
</evidence>
<keyword evidence="7 10" id="KW-0012">Acyltransferase</keyword>
<evidence type="ECO:0000256" key="6">
    <source>
        <dbReference type="ARBA" id="ARBA00022823"/>
    </source>
</evidence>
<dbReference type="EC" id="2.3.1.-" evidence="10"/>
<dbReference type="PROSITE" id="PS50968">
    <property type="entry name" value="BIOTINYL_LIPOYL"/>
    <property type="match status" value="1"/>
</dbReference>
<protein>
    <recommendedName>
        <fullName evidence="10">Dihydrolipoamide acetyltransferase component of pyruvate dehydrogenase complex</fullName>
        <ecNumber evidence="10">2.3.1.-</ecNumber>
    </recommendedName>
</protein>
<evidence type="ECO:0000256" key="8">
    <source>
        <dbReference type="ARBA" id="ARBA00025211"/>
    </source>
</evidence>
<comment type="similarity">
    <text evidence="2 10">Belongs to the 2-oxoacid dehydrogenase family.</text>
</comment>
<dbReference type="InterPro" id="IPR050743">
    <property type="entry name" value="2-oxoacid_DH_E2_comp"/>
</dbReference>
<dbReference type="InterPro" id="IPR000089">
    <property type="entry name" value="Biotin_lipoyl"/>
</dbReference>
<dbReference type="PROSITE" id="PS51826">
    <property type="entry name" value="PSBD"/>
    <property type="match status" value="1"/>
</dbReference>
<dbReference type="InterPro" id="IPR011053">
    <property type="entry name" value="Single_hybrid_motif"/>
</dbReference>
<evidence type="ECO:0000259" key="13">
    <source>
        <dbReference type="PROSITE" id="PS51826"/>
    </source>
</evidence>
<dbReference type="AlphaFoldDB" id="A0A7W8XXF4"/>
<comment type="cofactor">
    <cofactor evidence="1 10">
        <name>(R)-lipoate</name>
        <dbReference type="ChEBI" id="CHEBI:83088"/>
    </cofactor>
</comment>
<evidence type="ECO:0000256" key="7">
    <source>
        <dbReference type="ARBA" id="ARBA00023315"/>
    </source>
</evidence>
<feature type="region of interest" description="Disordered" evidence="11">
    <location>
        <begin position="87"/>
        <end position="133"/>
    </location>
</feature>
<dbReference type="GO" id="GO:0005737">
    <property type="term" value="C:cytoplasm"/>
    <property type="evidence" value="ECO:0007669"/>
    <property type="project" value="TreeGrafter"/>
</dbReference>
<sequence length="428" mass="45122">MSNLINIFLPDIGDYKDVPVTEILVKPGDSISRDDPLLSVESDKATMEVPATDAGTVHELKVEVGSRVSKGSLLMVLELTASPAPELEIRKADNDTPARQASIADNPAPSAPEPVPATEKAAPAGSVPNGAHATPSVRALARELGVDLGKVKATGTKGRVLHEDVTAHVKKALEAPATANGMGIGADLPPWPSVDFEKLGPVTREPLSRIQKISGGNLTRNWLTIPHVTNFDKADVTEIETFRQTINSESRSSDFKLTMVAFLIKASARALKAFPRFNASLVGDELILKNYVHIGFAADTPKGLMVPVIRDCDTKGLRDIATEMRALADKARTGTLAGADMQGGCFSVSSLGGVGGSGFTPIINAPEVAILGAGRSATEAVWDGTGFRPRLILPISLSWDHRVVDGVAAANFLGHIAATLADFRRAAL</sequence>
<dbReference type="EMBL" id="JACHBI010000019">
    <property type="protein sequence ID" value="MBB5577327.1"/>
    <property type="molecule type" value="Genomic_DNA"/>
</dbReference>
<evidence type="ECO:0000256" key="5">
    <source>
        <dbReference type="ARBA" id="ARBA00022737"/>
    </source>
</evidence>
<name>A0A7W8XXF4_9HYPH</name>
<keyword evidence="14" id="KW-0670">Pyruvate</keyword>
<dbReference type="Gene3D" id="3.30.559.10">
    <property type="entry name" value="Chloramphenicol acetyltransferase-like domain"/>
    <property type="match status" value="1"/>
</dbReference>
<dbReference type="PANTHER" id="PTHR43178:SF2">
    <property type="entry name" value="DIHYDROLIPOYLLYSINE-RESIDUE ACETYLTRANSFERASE COMPONENT OF PYRUVATE DEHYDROGENASE COMPLEX"/>
    <property type="match status" value="1"/>
</dbReference>
<dbReference type="InterPro" id="IPR001078">
    <property type="entry name" value="2-oxoacid_DH_actylTfrase"/>
</dbReference>
<evidence type="ECO:0000256" key="9">
    <source>
        <dbReference type="ARBA" id="ARBA00048370"/>
    </source>
</evidence>
<feature type="compositionally biased region" description="Basic and acidic residues" evidence="11">
    <location>
        <begin position="87"/>
        <end position="96"/>
    </location>
</feature>
<accession>A0A7W8XXF4</accession>
<dbReference type="PROSITE" id="PS00189">
    <property type="entry name" value="LIPOYL"/>
    <property type="match status" value="1"/>
</dbReference>
<dbReference type="Pfam" id="PF02817">
    <property type="entry name" value="E3_binding"/>
    <property type="match status" value="1"/>
</dbReference>
<feature type="domain" description="Lipoyl-binding" evidence="12">
    <location>
        <begin position="4"/>
        <end position="78"/>
    </location>
</feature>
<dbReference type="RefSeq" id="WP_183940641.1">
    <property type="nucleotide sequence ID" value="NZ_JACHBI010000019.1"/>
</dbReference>
<dbReference type="Proteomes" id="UP000549882">
    <property type="component" value="Unassembled WGS sequence"/>
</dbReference>
<proteinExistence type="inferred from homology"/>
<dbReference type="SUPFAM" id="SSF52777">
    <property type="entry name" value="CoA-dependent acyltransferases"/>
    <property type="match status" value="1"/>
</dbReference>
<dbReference type="Gene3D" id="2.40.50.100">
    <property type="match status" value="1"/>
</dbReference>
<keyword evidence="4 10" id="KW-0808">Transferase</keyword>
<comment type="caution">
    <text evidence="14">The sequence shown here is derived from an EMBL/GenBank/DDBJ whole genome shotgun (WGS) entry which is preliminary data.</text>
</comment>
<dbReference type="PANTHER" id="PTHR43178">
    <property type="entry name" value="DIHYDROLIPOAMIDE ACETYLTRANSFERASE COMPONENT OF PYRUVATE DEHYDROGENASE COMPLEX"/>
    <property type="match status" value="1"/>
</dbReference>
<dbReference type="InterPro" id="IPR003016">
    <property type="entry name" value="2-oxoA_DH_lipoyl-BS"/>
</dbReference>
<dbReference type="CDD" id="cd06849">
    <property type="entry name" value="lipoyl_domain"/>
    <property type="match status" value="1"/>
</dbReference>
<keyword evidence="15" id="KW-1185">Reference proteome</keyword>
<dbReference type="FunFam" id="2.40.50.100:FF:000009">
    <property type="entry name" value="Acetyltransferase component of pyruvate dehydrogenase complex"/>
    <property type="match status" value="1"/>
</dbReference>
<evidence type="ECO:0000256" key="10">
    <source>
        <dbReference type="RuleBase" id="RU003423"/>
    </source>
</evidence>
<organism evidence="14 15">
    <name type="scientific">Rhizobium paranaense</name>
    <dbReference type="NCBI Taxonomy" id="1650438"/>
    <lineage>
        <taxon>Bacteria</taxon>
        <taxon>Pseudomonadati</taxon>
        <taxon>Pseudomonadota</taxon>
        <taxon>Alphaproteobacteria</taxon>
        <taxon>Hyphomicrobiales</taxon>
        <taxon>Rhizobiaceae</taxon>
        <taxon>Rhizobium/Agrobacterium group</taxon>
        <taxon>Rhizobium</taxon>
    </lineage>
</organism>
<evidence type="ECO:0000256" key="2">
    <source>
        <dbReference type="ARBA" id="ARBA00007317"/>
    </source>
</evidence>
<evidence type="ECO:0000259" key="12">
    <source>
        <dbReference type="PROSITE" id="PS50968"/>
    </source>
</evidence>
<dbReference type="SUPFAM" id="SSF47005">
    <property type="entry name" value="Peripheral subunit-binding domain of 2-oxo acid dehydrogenase complex"/>
    <property type="match status" value="1"/>
</dbReference>
<evidence type="ECO:0000256" key="1">
    <source>
        <dbReference type="ARBA" id="ARBA00001938"/>
    </source>
</evidence>
<reference evidence="14 15" key="1">
    <citation type="submission" date="2020-08" db="EMBL/GenBank/DDBJ databases">
        <title>Genomic Encyclopedia of Type Strains, Phase IV (KMG-V): Genome sequencing to study the core and pangenomes of soil and plant-associated prokaryotes.</title>
        <authorList>
            <person name="Whitman W."/>
        </authorList>
    </citation>
    <scope>NUCLEOTIDE SEQUENCE [LARGE SCALE GENOMIC DNA]</scope>
    <source>
        <strain evidence="14 15">SEMIA 4064</strain>
    </source>
</reference>
<gene>
    <name evidence="14" type="ORF">GGD50_005979</name>
</gene>
<dbReference type="SUPFAM" id="SSF51230">
    <property type="entry name" value="Single hybrid motif"/>
    <property type="match status" value="1"/>
</dbReference>
<dbReference type="FunFam" id="3.30.559.10:FF:000004">
    <property type="entry name" value="Acetyltransferase component of pyruvate dehydrogenase complex"/>
    <property type="match status" value="1"/>
</dbReference>
<dbReference type="Gene3D" id="4.10.320.10">
    <property type="entry name" value="E3-binding domain"/>
    <property type="match status" value="1"/>
</dbReference>
<dbReference type="Pfam" id="PF00198">
    <property type="entry name" value="2-oxoacid_dh"/>
    <property type="match status" value="1"/>
</dbReference>
<keyword evidence="6 10" id="KW-0450">Lipoyl</keyword>
<evidence type="ECO:0000256" key="4">
    <source>
        <dbReference type="ARBA" id="ARBA00022679"/>
    </source>
</evidence>
<evidence type="ECO:0000313" key="14">
    <source>
        <dbReference type="EMBL" id="MBB5577327.1"/>
    </source>
</evidence>
<comment type="subunit">
    <text evidence="3">Forms a 24-polypeptide structural core with octahedral symmetry.</text>
</comment>